<protein>
    <submittedName>
        <fullName evidence="1">Uncharacterized protein</fullName>
    </submittedName>
</protein>
<organism evidence="1 2">
    <name type="scientific">Sphingomonas kyeonggiensis</name>
    <dbReference type="NCBI Taxonomy" id="1268553"/>
    <lineage>
        <taxon>Bacteria</taxon>
        <taxon>Pseudomonadati</taxon>
        <taxon>Pseudomonadota</taxon>
        <taxon>Alphaproteobacteria</taxon>
        <taxon>Sphingomonadales</taxon>
        <taxon>Sphingomonadaceae</taxon>
        <taxon>Sphingomonas</taxon>
    </lineage>
</organism>
<reference evidence="1 2" key="1">
    <citation type="submission" date="2020-08" db="EMBL/GenBank/DDBJ databases">
        <title>Genomic Encyclopedia of Type Strains, Phase IV (KMG-IV): sequencing the most valuable type-strain genomes for metagenomic binning, comparative biology and taxonomic classification.</title>
        <authorList>
            <person name="Goeker M."/>
        </authorList>
    </citation>
    <scope>NUCLEOTIDE SEQUENCE [LARGE SCALE GENOMIC DNA]</scope>
    <source>
        <strain evidence="1 2">DSM 101806</strain>
    </source>
</reference>
<dbReference type="AlphaFoldDB" id="A0A7W6JUI2"/>
<name>A0A7W6JUI2_9SPHN</name>
<comment type="caution">
    <text evidence="1">The sequence shown here is derived from an EMBL/GenBank/DDBJ whole genome shotgun (WGS) entry which is preliminary data.</text>
</comment>
<dbReference type="EMBL" id="JACIEH010000003">
    <property type="protein sequence ID" value="MBB4099780.1"/>
    <property type="molecule type" value="Genomic_DNA"/>
</dbReference>
<keyword evidence="2" id="KW-1185">Reference proteome</keyword>
<gene>
    <name evidence="1" type="ORF">GGR46_003352</name>
</gene>
<accession>A0A7W6JUI2</accession>
<sequence>MFSIDAPRLNGGSRHELYKDPAWSDWLEESGATVW</sequence>
<dbReference type="Proteomes" id="UP000557392">
    <property type="component" value="Unassembled WGS sequence"/>
</dbReference>
<proteinExistence type="predicted"/>
<evidence type="ECO:0000313" key="2">
    <source>
        <dbReference type="Proteomes" id="UP000557392"/>
    </source>
</evidence>
<evidence type="ECO:0000313" key="1">
    <source>
        <dbReference type="EMBL" id="MBB4099780.1"/>
    </source>
</evidence>